<evidence type="ECO:0000256" key="2">
    <source>
        <dbReference type="ARBA" id="ARBA00022898"/>
    </source>
</evidence>
<evidence type="ECO:0000256" key="6">
    <source>
        <dbReference type="PIRSR" id="PIRSR600821-52"/>
    </source>
</evidence>
<dbReference type="AlphaFoldDB" id="A0A1F7FAS5"/>
<dbReference type="EMBL" id="MFYX01000083">
    <property type="protein sequence ID" value="OGK03770.1"/>
    <property type="molecule type" value="Genomic_DNA"/>
</dbReference>
<dbReference type="Gene3D" id="2.40.37.10">
    <property type="entry name" value="Lyase, Ornithine Decarboxylase, Chain A, domain 1"/>
    <property type="match status" value="1"/>
</dbReference>
<comment type="caution">
    <text evidence="8">The sequence shown here is derived from an EMBL/GenBank/DDBJ whole genome shotgun (WGS) entry which is preliminary data.</text>
</comment>
<sequence length="386" mass="42513">MIDKLGTKWIEINLDVLGRNIKAIKEHVSPVGIMAVIKADAYGHGAVEVARHLEKCGIRIFAVSCLEEAIELRQHFISKGILIFGAIPEAQICDIINYDLMPTITTADFAASLDKQAGEMGKIVRAHIYIDTGMGRVGPLYSEAAPFIKKMARFKNIKVTGIYTHFATSELADAFAQEQRKRFDAILKNLTQEGIVISAAHMANSGAVVNLANSRYSLVRPGLLIYGIYPCEKKRGYPAVQPVFSFKARVVFKKTIQEGFSVGYGRRFTADAETDIVTLPVGYADGFSRKFTNAGKVIIRGKKYPVVGSVCMDMIMVNAGAHSPIEVGDEAVIIGKQGKEEISVYDIARELDTIPYEVICSIGRRVTRVYLNKGTIHAVQRMVSEF</sequence>
<organism evidence="8 9">
    <name type="scientific">Candidatus Raymondbacteria bacterium RIFOXYD12_FULL_49_13</name>
    <dbReference type="NCBI Taxonomy" id="1817890"/>
    <lineage>
        <taxon>Bacteria</taxon>
        <taxon>Raymondiibacteriota</taxon>
    </lineage>
</organism>
<dbReference type="SUPFAM" id="SSF50621">
    <property type="entry name" value="Alanine racemase C-terminal domain-like"/>
    <property type="match status" value="1"/>
</dbReference>
<comment type="pathway">
    <text evidence="4">Amino-acid biosynthesis; D-alanine biosynthesis; D-alanine from L-alanine: step 1/1.</text>
</comment>
<feature type="modified residue" description="N6-(pyridoxal phosphate)lysine" evidence="4 5">
    <location>
        <position position="38"/>
    </location>
</feature>
<name>A0A1F7FAS5_UNCRA</name>
<dbReference type="GO" id="GO:0005829">
    <property type="term" value="C:cytosol"/>
    <property type="evidence" value="ECO:0007669"/>
    <property type="project" value="TreeGrafter"/>
</dbReference>
<reference evidence="8 9" key="1">
    <citation type="journal article" date="2016" name="Nat. Commun.">
        <title>Thousands of microbial genomes shed light on interconnected biogeochemical processes in an aquifer system.</title>
        <authorList>
            <person name="Anantharaman K."/>
            <person name="Brown C.T."/>
            <person name="Hug L.A."/>
            <person name="Sharon I."/>
            <person name="Castelle C.J."/>
            <person name="Probst A.J."/>
            <person name="Thomas B.C."/>
            <person name="Singh A."/>
            <person name="Wilkins M.J."/>
            <person name="Karaoz U."/>
            <person name="Brodie E.L."/>
            <person name="Williams K.H."/>
            <person name="Hubbard S.S."/>
            <person name="Banfield J.F."/>
        </authorList>
    </citation>
    <scope>NUCLEOTIDE SEQUENCE [LARGE SCALE GENOMIC DNA]</scope>
</reference>
<evidence type="ECO:0000256" key="1">
    <source>
        <dbReference type="ARBA" id="ARBA00001933"/>
    </source>
</evidence>
<evidence type="ECO:0000313" key="8">
    <source>
        <dbReference type="EMBL" id="OGK03770.1"/>
    </source>
</evidence>
<dbReference type="Pfam" id="PF00842">
    <property type="entry name" value="Ala_racemase_C"/>
    <property type="match status" value="1"/>
</dbReference>
<gene>
    <name evidence="8" type="ORF">A2519_02145</name>
</gene>
<feature type="binding site" evidence="4 6">
    <location>
        <position position="312"/>
    </location>
    <ligand>
        <name>substrate</name>
    </ligand>
</feature>
<dbReference type="InterPro" id="IPR009006">
    <property type="entry name" value="Ala_racemase/Decarboxylase_C"/>
</dbReference>
<dbReference type="PROSITE" id="PS00395">
    <property type="entry name" value="ALANINE_RACEMASE"/>
    <property type="match status" value="1"/>
</dbReference>
<dbReference type="InterPro" id="IPR029066">
    <property type="entry name" value="PLP-binding_barrel"/>
</dbReference>
<dbReference type="GO" id="GO:0008784">
    <property type="term" value="F:alanine racemase activity"/>
    <property type="evidence" value="ECO:0007669"/>
    <property type="project" value="UniProtKB-UniRule"/>
</dbReference>
<comment type="catalytic activity">
    <reaction evidence="4">
        <text>L-alanine = D-alanine</text>
        <dbReference type="Rhea" id="RHEA:20249"/>
        <dbReference type="ChEBI" id="CHEBI:57416"/>
        <dbReference type="ChEBI" id="CHEBI:57972"/>
        <dbReference type="EC" id="5.1.1.1"/>
    </reaction>
</comment>
<feature type="binding site" evidence="4 6">
    <location>
        <position position="136"/>
    </location>
    <ligand>
        <name>substrate</name>
    </ligand>
</feature>
<proteinExistence type="inferred from homology"/>
<evidence type="ECO:0000256" key="3">
    <source>
        <dbReference type="ARBA" id="ARBA00023235"/>
    </source>
</evidence>
<dbReference type="SUPFAM" id="SSF51419">
    <property type="entry name" value="PLP-binding barrel"/>
    <property type="match status" value="1"/>
</dbReference>
<evidence type="ECO:0000256" key="5">
    <source>
        <dbReference type="PIRSR" id="PIRSR600821-50"/>
    </source>
</evidence>
<dbReference type="Proteomes" id="UP000179243">
    <property type="component" value="Unassembled WGS sequence"/>
</dbReference>
<dbReference type="FunFam" id="3.20.20.10:FF:000002">
    <property type="entry name" value="Alanine racemase"/>
    <property type="match status" value="1"/>
</dbReference>
<dbReference type="SMART" id="SM01005">
    <property type="entry name" value="Ala_racemase_C"/>
    <property type="match status" value="1"/>
</dbReference>
<evidence type="ECO:0000313" key="9">
    <source>
        <dbReference type="Proteomes" id="UP000179243"/>
    </source>
</evidence>
<keyword evidence="2 4" id="KW-0663">Pyridoxal phosphate</keyword>
<dbReference type="InterPro" id="IPR020622">
    <property type="entry name" value="Ala_racemase_pyridoxalP-BS"/>
</dbReference>
<accession>A0A1F7FAS5</accession>
<dbReference type="UniPathway" id="UPA00042">
    <property type="reaction ID" value="UER00497"/>
</dbReference>
<dbReference type="InterPro" id="IPR011079">
    <property type="entry name" value="Ala_racemase_C"/>
</dbReference>
<dbReference type="Gene3D" id="3.20.20.10">
    <property type="entry name" value="Alanine racemase"/>
    <property type="match status" value="1"/>
</dbReference>
<dbReference type="PANTHER" id="PTHR30511">
    <property type="entry name" value="ALANINE RACEMASE"/>
    <property type="match status" value="1"/>
</dbReference>
<dbReference type="GO" id="GO:0030170">
    <property type="term" value="F:pyridoxal phosphate binding"/>
    <property type="evidence" value="ECO:0007669"/>
    <property type="project" value="UniProtKB-UniRule"/>
</dbReference>
<evidence type="ECO:0000256" key="4">
    <source>
        <dbReference type="HAMAP-Rule" id="MF_01201"/>
    </source>
</evidence>
<evidence type="ECO:0000259" key="7">
    <source>
        <dbReference type="SMART" id="SM01005"/>
    </source>
</evidence>
<comment type="similarity">
    <text evidence="4">Belongs to the alanine racemase family.</text>
</comment>
<dbReference type="CDD" id="cd00430">
    <property type="entry name" value="PLPDE_III_AR"/>
    <property type="match status" value="1"/>
</dbReference>
<dbReference type="GO" id="GO:0030632">
    <property type="term" value="P:D-alanine biosynthetic process"/>
    <property type="evidence" value="ECO:0007669"/>
    <property type="project" value="UniProtKB-UniRule"/>
</dbReference>
<comment type="cofactor">
    <cofactor evidence="1 4 5">
        <name>pyridoxal 5'-phosphate</name>
        <dbReference type="ChEBI" id="CHEBI:597326"/>
    </cofactor>
</comment>
<dbReference type="HAMAP" id="MF_01201">
    <property type="entry name" value="Ala_racemase"/>
    <property type="match status" value="1"/>
</dbReference>
<comment type="function">
    <text evidence="4">Catalyzes the interconversion of L-alanine and D-alanine. May also act on other amino acids.</text>
</comment>
<feature type="active site" description="Proton acceptor; specific for D-alanine" evidence="4">
    <location>
        <position position="38"/>
    </location>
</feature>
<keyword evidence="3 4" id="KW-0413">Isomerase</keyword>
<dbReference type="EC" id="5.1.1.1" evidence="4"/>
<dbReference type="Pfam" id="PF01168">
    <property type="entry name" value="Ala_racemase_N"/>
    <property type="match status" value="1"/>
</dbReference>
<feature type="active site" description="Proton acceptor; specific for L-alanine" evidence="4">
    <location>
        <position position="264"/>
    </location>
</feature>
<feature type="domain" description="Alanine racemase C-terminal" evidence="7">
    <location>
        <begin position="243"/>
        <end position="371"/>
    </location>
</feature>
<dbReference type="PANTHER" id="PTHR30511:SF0">
    <property type="entry name" value="ALANINE RACEMASE, CATABOLIC-RELATED"/>
    <property type="match status" value="1"/>
</dbReference>
<dbReference type="InterPro" id="IPR001608">
    <property type="entry name" value="Ala_racemase_N"/>
</dbReference>
<dbReference type="NCBIfam" id="TIGR00492">
    <property type="entry name" value="alr"/>
    <property type="match status" value="1"/>
</dbReference>
<dbReference type="PRINTS" id="PR00992">
    <property type="entry name" value="ALARACEMASE"/>
</dbReference>
<protein>
    <recommendedName>
        <fullName evidence="4">Alanine racemase</fullName>
        <ecNumber evidence="4">5.1.1.1</ecNumber>
    </recommendedName>
</protein>
<dbReference type="InterPro" id="IPR000821">
    <property type="entry name" value="Ala_racemase"/>
</dbReference>